<feature type="region of interest" description="Disordered" evidence="1">
    <location>
        <begin position="284"/>
        <end position="361"/>
    </location>
</feature>
<dbReference type="RefSeq" id="XP_026674817.1">
    <property type="nucleotide sequence ID" value="XM_026819016.1"/>
</dbReference>
<name>A0AAJ7WG07_9HYME</name>
<dbReference type="KEGG" id="ccal:113465146"/>
<evidence type="ECO:0000313" key="4">
    <source>
        <dbReference type="RefSeq" id="XP_026674817.1"/>
    </source>
</evidence>
<evidence type="ECO:0000259" key="2">
    <source>
        <dbReference type="Pfam" id="PF16012"/>
    </source>
</evidence>
<reference evidence="4 5" key="1">
    <citation type="submission" date="2025-04" db="UniProtKB">
        <authorList>
            <consortium name="RefSeq"/>
        </authorList>
    </citation>
    <scope>IDENTIFICATION</scope>
    <source>
        <tissue evidence="4 5">Whole body</tissue>
    </source>
</reference>
<gene>
    <name evidence="4" type="primary">LOC113465146</name>
    <name evidence="5" type="synonym">LOC113465158</name>
</gene>
<dbReference type="Pfam" id="PF16012">
    <property type="entry name" value="DUF4780"/>
    <property type="match status" value="1"/>
</dbReference>
<evidence type="ECO:0000256" key="1">
    <source>
        <dbReference type="SAM" id="MobiDB-lite"/>
    </source>
</evidence>
<feature type="compositionally biased region" description="Low complexity" evidence="1">
    <location>
        <begin position="306"/>
        <end position="315"/>
    </location>
</feature>
<proteinExistence type="predicted"/>
<sequence length="361" mass="40025">MCYELYRCKTQEIPPIYMQPGFLSFFKKNGGILLDCDSEITVRWMKVAIKFVKLTTGCALQVEEKQALDNRFLVEGRATHSRFTGRNIVEEQRFNAGLDTSRWRVIREKQTRSGLIITLEMEGRSVGTLRKRRNRLSLDQDGVHKFNILTVSPAKNTRRSREPEEIDITEDDFLADLGGDAVVDNPLVEEVVDTAGSELNDTTTIEEVPSQRNEEPPFDASGDEFILSANLEGFEEMEIGLAQETVRVVKEGRARGSSTPFRCRAKVEDGFAYGKEKVKGKAAAAARKGTDNEDDSGVASADKDSSGSSSTLLVSLPLEETTGMTEAAPAVVRQLMTKPLAKREGHKGGHNRSKSERSAMK</sequence>
<organism evidence="3 4">
    <name type="scientific">Ceratina calcarata</name>
    <dbReference type="NCBI Taxonomy" id="156304"/>
    <lineage>
        <taxon>Eukaryota</taxon>
        <taxon>Metazoa</taxon>
        <taxon>Ecdysozoa</taxon>
        <taxon>Arthropoda</taxon>
        <taxon>Hexapoda</taxon>
        <taxon>Insecta</taxon>
        <taxon>Pterygota</taxon>
        <taxon>Neoptera</taxon>
        <taxon>Endopterygota</taxon>
        <taxon>Hymenoptera</taxon>
        <taxon>Apocrita</taxon>
        <taxon>Aculeata</taxon>
        <taxon>Apoidea</taxon>
        <taxon>Anthophila</taxon>
        <taxon>Apidae</taxon>
        <taxon>Ceratina</taxon>
        <taxon>Zadontomerus</taxon>
    </lineage>
</organism>
<keyword evidence="3" id="KW-1185">Reference proteome</keyword>
<feature type="domain" description="DUF4780" evidence="2">
    <location>
        <begin position="17"/>
        <end position="137"/>
    </location>
</feature>
<dbReference type="AlphaFoldDB" id="A0AAJ7WG07"/>
<evidence type="ECO:0000313" key="3">
    <source>
        <dbReference type="Proteomes" id="UP000694925"/>
    </source>
</evidence>
<dbReference type="InterPro" id="IPR031961">
    <property type="entry name" value="DUF4780"/>
</dbReference>
<evidence type="ECO:0000313" key="5">
    <source>
        <dbReference type="RefSeq" id="XP_026674943.1"/>
    </source>
</evidence>
<dbReference type="RefSeq" id="XP_026674943.1">
    <property type="nucleotide sequence ID" value="XM_026819142.1"/>
</dbReference>
<feature type="compositionally biased region" description="Basic and acidic residues" evidence="1">
    <location>
        <begin position="341"/>
        <end position="361"/>
    </location>
</feature>
<dbReference type="GeneID" id="113465146"/>
<protein>
    <submittedName>
        <fullName evidence="4">Uncharacterized protein LOC113465146</fullName>
    </submittedName>
    <submittedName>
        <fullName evidence="5">Uncharacterized protein LOC113465158</fullName>
    </submittedName>
</protein>
<accession>A0AAJ7WG07</accession>
<dbReference type="KEGG" id="ccal:113465158"/>
<dbReference type="Proteomes" id="UP000694925">
    <property type="component" value="Unplaced"/>
</dbReference>